<dbReference type="Pfam" id="PF00053">
    <property type="entry name" value="EGF_laminin"/>
    <property type="match status" value="6"/>
</dbReference>
<dbReference type="Pfam" id="PF24973">
    <property type="entry name" value="EGF_LMN_ATRN"/>
    <property type="match status" value="1"/>
</dbReference>
<dbReference type="SMART" id="SM00181">
    <property type="entry name" value="EGF"/>
    <property type="match status" value="3"/>
</dbReference>
<feature type="disulfide bond" evidence="10">
    <location>
        <begin position="229"/>
        <end position="238"/>
    </location>
</feature>
<keyword evidence="2" id="KW-0964">Secreted</keyword>
<organism evidence="12 13">
    <name type="scientific">Bambusicola thoracicus</name>
    <name type="common">Chinese bamboo-partridge</name>
    <name type="synonym">Perdix thoracica</name>
    <dbReference type="NCBI Taxonomy" id="9083"/>
    <lineage>
        <taxon>Eukaryota</taxon>
        <taxon>Metazoa</taxon>
        <taxon>Chordata</taxon>
        <taxon>Craniata</taxon>
        <taxon>Vertebrata</taxon>
        <taxon>Euteleostomi</taxon>
        <taxon>Archelosauria</taxon>
        <taxon>Archosauria</taxon>
        <taxon>Dinosauria</taxon>
        <taxon>Saurischia</taxon>
        <taxon>Theropoda</taxon>
        <taxon>Coelurosauria</taxon>
        <taxon>Aves</taxon>
        <taxon>Neognathae</taxon>
        <taxon>Galloanserae</taxon>
        <taxon>Galliformes</taxon>
        <taxon>Phasianidae</taxon>
        <taxon>Perdicinae</taxon>
        <taxon>Bambusicola</taxon>
    </lineage>
</organism>
<feature type="disulfide bond" evidence="10">
    <location>
        <begin position="91"/>
        <end position="100"/>
    </location>
</feature>
<dbReference type="AlphaFoldDB" id="A0A2P4SZ04"/>
<dbReference type="Gene3D" id="2.10.25.10">
    <property type="entry name" value="Laminin"/>
    <property type="match status" value="8"/>
</dbReference>
<dbReference type="GO" id="GO:0005576">
    <property type="term" value="C:extracellular region"/>
    <property type="evidence" value="ECO:0007669"/>
    <property type="project" value="UniProtKB-ARBA"/>
</dbReference>
<dbReference type="FunFam" id="2.10.25.10:FF:000069">
    <property type="entry name" value="Laminin subunit alpha 1"/>
    <property type="match status" value="1"/>
</dbReference>
<dbReference type="PROSITE" id="PS01248">
    <property type="entry name" value="EGF_LAM_1"/>
    <property type="match status" value="2"/>
</dbReference>
<feature type="non-terminal residue" evidence="12">
    <location>
        <position position="1"/>
    </location>
</feature>
<dbReference type="GO" id="GO:0005604">
    <property type="term" value="C:basement membrane"/>
    <property type="evidence" value="ECO:0007669"/>
    <property type="project" value="UniProtKB-SubCell"/>
</dbReference>
<evidence type="ECO:0000256" key="4">
    <source>
        <dbReference type="ARBA" id="ARBA00022729"/>
    </source>
</evidence>
<comment type="subcellular location">
    <subcellularLocation>
        <location evidence="1">Secreted</location>
        <location evidence="1">Extracellular space</location>
        <location evidence="1">Extracellular matrix</location>
        <location evidence="1">Basement membrane</location>
    </subcellularLocation>
</comment>
<evidence type="ECO:0000256" key="8">
    <source>
        <dbReference type="ARBA" id="ARBA00023180"/>
    </source>
</evidence>
<dbReference type="PROSITE" id="PS00022">
    <property type="entry name" value="EGF_1"/>
    <property type="match status" value="1"/>
</dbReference>
<keyword evidence="6" id="KW-0084">Basement membrane</keyword>
<evidence type="ECO:0000256" key="6">
    <source>
        <dbReference type="ARBA" id="ARBA00022869"/>
    </source>
</evidence>
<feature type="disulfide bond" evidence="10">
    <location>
        <begin position="165"/>
        <end position="182"/>
    </location>
</feature>
<feature type="disulfide bond" evidence="10">
    <location>
        <begin position="139"/>
        <end position="148"/>
    </location>
</feature>
<evidence type="ECO:0000256" key="2">
    <source>
        <dbReference type="ARBA" id="ARBA00022525"/>
    </source>
</evidence>
<comment type="caution">
    <text evidence="10">Lacks conserved residue(s) required for the propagation of feature annotation.</text>
</comment>
<dbReference type="GO" id="GO:0009888">
    <property type="term" value="P:tissue development"/>
    <property type="evidence" value="ECO:0007669"/>
    <property type="project" value="TreeGrafter"/>
</dbReference>
<dbReference type="FunFam" id="2.10.25.10:FF:000437">
    <property type="entry name" value="Laminin subunit alpha 5"/>
    <property type="match status" value="1"/>
</dbReference>
<feature type="domain" description="Laminin EGF-like" evidence="11">
    <location>
        <begin position="1"/>
        <end position="70"/>
    </location>
</feature>
<dbReference type="InterPro" id="IPR000742">
    <property type="entry name" value="EGF"/>
</dbReference>
<dbReference type="PANTHER" id="PTHR10574">
    <property type="entry name" value="NETRIN/LAMININ-RELATED"/>
    <property type="match status" value="1"/>
</dbReference>
<keyword evidence="3" id="KW-0272">Extracellular matrix</keyword>
<evidence type="ECO:0000256" key="7">
    <source>
        <dbReference type="ARBA" id="ARBA00023157"/>
    </source>
</evidence>
<evidence type="ECO:0000256" key="1">
    <source>
        <dbReference type="ARBA" id="ARBA00004302"/>
    </source>
</evidence>
<protein>
    <recommendedName>
        <fullName evidence="11">Laminin EGF-like domain-containing protein</fullName>
    </recommendedName>
</protein>
<accession>A0A2P4SZ04</accession>
<dbReference type="OrthoDB" id="18487at2759"/>
<evidence type="ECO:0000256" key="3">
    <source>
        <dbReference type="ARBA" id="ARBA00022530"/>
    </source>
</evidence>
<dbReference type="FunFam" id="2.10.25.10:FF:000090">
    <property type="entry name" value="laminin subunit alpha"/>
    <property type="match status" value="1"/>
</dbReference>
<feature type="domain" description="Laminin EGF-like" evidence="11">
    <location>
        <begin position="209"/>
        <end position="253"/>
    </location>
</feature>
<keyword evidence="9 10" id="KW-0424">Laminin EGF-like domain</keyword>
<dbReference type="PROSITE" id="PS50027">
    <property type="entry name" value="EGF_LAM_2"/>
    <property type="match status" value="5"/>
</dbReference>
<dbReference type="SUPFAM" id="SSF57196">
    <property type="entry name" value="EGF/Laminin"/>
    <property type="match status" value="8"/>
</dbReference>
<dbReference type="FunFam" id="2.10.25.10:FF:000430">
    <property type="entry name" value="Laminin subunit alpha 5"/>
    <property type="match status" value="1"/>
</dbReference>
<keyword evidence="13" id="KW-1185">Reference proteome</keyword>
<feature type="disulfide bond" evidence="10">
    <location>
        <begin position="209"/>
        <end position="221"/>
    </location>
</feature>
<evidence type="ECO:0000256" key="10">
    <source>
        <dbReference type="PROSITE-ProRule" id="PRU00460"/>
    </source>
</evidence>
<evidence type="ECO:0000256" key="5">
    <source>
        <dbReference type="ARBA" id="ARBA00022737"/>
    </source>
</evidence>
<reference evidence="12 13" key="1">
    <citation type="submission" date="2018-01" db="EMBL/GenBank/DDBJ databases">
        <title>Comparison of the Chinese Bamboo Partridge and Red Junglefowl genome sequences highlights the importance of demography in genome evolution.</title>
        <authorList>
            <person name="Tiley G.P."/>
            <person name="Kimball R.T."/>
            <person name="Braun E.L."/>
            <person name="Burleigh J.G."/>
        </authorList>
    </citation>
    <scope>NUCLEOTIDE SEQUENCE [LARGE SCALE GENOMIC DNA]</scope>
    <source>
        <strain evidence="12">RTK389</strain>
        <tissue evidence="12">Blood</tissue>
    </source>
</reference>
<feature type="disulfide bond" evidence="10">
    <location>
        <begin position="116"/>
        <end position="128"/>
    </location>
</feature>
<dbReference type="PRINTS" id="PR00011">
    <property type="entry name" value="EGFLAMININ"/>
</dbReference>
<evidence type="ECO:0000256" key="9">
    <source>
        <dbReference type="ARBA" id="ARBA00023292"/>
    </source>
</evidence>
<dbReference type="FunFam" id="2.10.25.10:FF:000405">
    <property type="entry name" value="Laminin subunit alpha 5"/>
    <property type="match status" value="1"/>
</dbReference>
<dbReference type="CDD" id="cd00055">
    <property type="entry name" value="EGF_Lam"/>
    <property type="match status" value="7"/>
</dbReference>
<keyword evidence="5" id="KW-0677">Repeat</keyword>
<feature type="disulfide bond" evidence="10">
    <location>
        <begin position="38"/>
        <end position="47"/>
    </location>
</feature>
<proteinExistence type="predicted"/>
<evidence type="ECO:0000313" key="12">
    <source>
        <dbReference type="EMBL" id="POI29348.1"/>
    </source>
</evidence>
<dbReference type="InterPro" id="IPR002049">
    <property type="entry name" value="LE_dom"/>
</dbReference>
<dbReference type="SMART" id="SM00180">
    <property type="entry name" value="EGF_Lam"/>
    <property type="match status" value="8"/>
</dbReference>
<dbReference type="EMBL" id="PPHD01015632">
    <property type="protein sequence ID" value="POI29348.1"/>
    <property type="molecule type" value="Genomic_DNA"/>
</dbReference>
<keyword evidence="4" id="KW-0732">Signal</keyword>
<keyword evidence="8" id="KW-0325">Glycoprotein</keyword>
<feature type="disulfide bond" evidence="10">
    <location>
        <begin position="163"/>
        <end position="175"/>
    </location>
</feature>
<dbReference type="PANTHER" id="PTHR10574:SF406">
    <property type="entry name" value="LAMININ SUBUNIT ALPHA 5"/>
    <property type="match status" value="1"/>
</dbReference>
<evidence type="ECO:0000259" key="11">
    <source>
        <dbReference type="PROSITE" id="PS50027"/>
    </source>
</evidence>
<sequence>CNCNGHAYDCYYDPEVDRHKASKSREDKFEGGGVCIDCQHHTTGVNCERCIPGYYRSPDHPIDSPYVCYRCNCKSDFTDGTCEDLTGRCYCKPNYTGEHCDACAEGYLDFPHCYHCDCYAGGTEGNACRKDPRVGMCVCKPNFQGTHCDQCTPGHYGPLCQPCQCSGPGQYDGTCDSETGQCLCRTGFEGQLCDQCAPGYFNYPLCQSCSCDSRGAVDNNCSPAGQCRCHVNFAGHTCNQCALGFYGYPSCTLGSCNPAGLVTADPSLAPDSCACRAYVEGPACDRCKPLYWNLTPDNPYGCTSCKCETKGTISGIAECQQGNGQCFCKPNTCGQFCSVCKDGYFSMENTNYFGCQGCRCDVGGSLGPSCEERSGACRCRQNTRGPTCTQPVRDHYFPDLHHLKFELEEGTTPAGRAVRFGYNPLEFEGFSWRGYAQMSSIQPKVVVTLNVTSPDLFRLVFRYVSRGSAIVEGRVSVVEEGKFNICGNCTEQSKQIVFAPSTEPAFVTVPQNSFGEPFVLNPNTWSLIVEAEGVLLDYLVLLPSSYYEAPILQLKVTDPCTYQPAPEQATQK</sequence>
<dbReference type="GO" id="GO:0009887">
    <property type="term" value="P:animal organ morphogenesis"/>
    <property type="evidence" value="ECO:0007669"/>
    <property type="project" value="TreeGrafter"/>
</dbReference>
<gene>
    <name evidence="12" type="ORF">CIB84_006901</name>
</gene>
<dbReference type="InterPro" id="IPR050440">
    <property type="entry name" value="Laminin/Netrin_ECM"/>
</dbReference>
<dbReference type="InterPro" id="IPR056863">
    <property type="entry name" value="LMN_ATRN_NET-like_EGF"/>
</dbReference>
<feature type="domain" description="Laminin EGF-like" evidence="11">
    <location>
        <begin position="71"/>
        <end position="115"/>
    </location>
</feature>
<dbReference type="Proteomes" id="UP000237246">
    <property type="component" value="Unassembled WGS sequence"/>
</dbReference>
<dbReference type="FunFam" id="2.10.25.10:FF:000034">
    <property type="entry name" value="Laminin subunit alpha 3"/>
    <property type="match status" value="1"/>
</dbReference>
<feature type="domain" description="Laminin EGF-like" evidence="11">
    <location>
        <begin position="163"/>
        <end position="208"/>
    </location>
</feature>
<comment type="caution">
    <text evidence="12">The sequence shown here is derived from an EMBL/GenBank/DDBJ whole genome shotgun (WGS) entry which is preliminary data.</text>
</comment>
<feature type="disulfide bond" evidence="10">
    <location>
        <begin position="184"/>
        <end position="193"/>
    </location>
</feature>
<keyword evidence="7 10" id="KW-1015">Disulfide bond</keyword>
<name>A0A2P4SZ04_BAMTH</name>
<feature type="domain" description="Laminin EGF-like" evidence="11">
    <location>
        <begin position="116"/>
        <end position="162"/>
    </location>
</feature>
<evidence type="ECO:0000313" key="13">
    <source>
        <dbReference type="Proteomes" id="UP000237246"/>
    </source>
</evidence>